<keyword evidence="3" id="KW-1185">Reference proteome</keyword>
<evidence type="ECO:0000313" key="3">
    <source>
        <dbReference type="Proteomes" id="UP000321638"/>
    </source>
</evidence>
<dbReference type="Proteomes" id="UP000321638">
    <property type="component" value="Unassembled WGS sequence"/>
</dbReference>
<comment type="caution">
    <text evidence="2">The sequence shown here is derived from an EMBL/GenBank/DDBJ whole genome shotgun (WGS) entry which is preliminary data.</text>
</comment>
<feature type="chain" id="PRO_5023068827" evidence="1">
    <location>
        <begin position="23"/>
        <end position="194"/>
    </location>
</feature>
<feature type="signal peptide" evidence="1">
    <location>
        <begin position="1"/>
        <end position="22"/>
    </location>
</feature>
<dbReference type="RefSeq" id="WP_147851672.1">
    <property type="nucleotide sequence ID" value="NZ_VDUZ01000061.1"/>
</dbReference>
<evidence type="ECO:0000256" key="1">
    <source>
        <dbReference type="SAM" id="SignalP"/>
    </source>
</evidence>
<keyword evidence="1" id="KW-0732">Signal</keyword>
<dbReference type="EMBL" id="VDUZ01000061">
    <property type="protein sequence ID" value="TXL70354.1"/>
    <property type="molecule type" value="Genomic_DNA"/>
</dbReference>
<dbReference type="OrthoDB" id="7375502at2"/>
<proteinExistence type="predicted"/>
<sequence>MKRTTIALALALSAVSAAPAAAAVITSEGVEGPYYRSEYMTAADGREFLIEVRGVPFAGMSQEAFDQALIRVMMSARPSSPATQFTTRPISGNADPAYRLVLVFGPARNLAFETQCRALDRARFEPVAAGEVKVSAAFCRGDDLMSRAVARTGATDINDPAFRQMFVELFPVLFPPRNPFQDGDDHRRFMRRRH</sequence>
<gene>
    <name evidence="2" type="ORF">FHP25_35090</name>
</gene>
<name>A0A5C8PBC2_9HYPH</name>
<dbReference type="AlphaFoldDB" id="A0A5C8PBC2"/>
<protein>
    <submittedName>
        <fullName evidence="2">Uncharacterized protein</fullName>
    </submittedName>
</protein>
<organism evidence="2 3">
    <name type="scientific">Vineibacter terrae</name>
    <dbReference type="NCBI Taxonomy" id="2586908"/>
    <lineage>
        <taxon>Bacteria</taxon>
        <taxon>Pseudomonadati</taxon>
        <taxon>Pseudomonadota</taxon>
        <taxon>Alphaproteobacteria</taxon>
        <taxon>Hyphomicrobiales</taxon>
        <taxon>Vineibacter</taxon>
    </lineage>
</organism>
<reference evidence="2 3" key="1">
    <citation type="submission" date="2019-06" db="EMBL/GenBank/DDBJ databases">
        <title>New taxonomy in bacterial strain CC-CFT640, isolated from vineyard.</title>
        <authorList>
            <person name="Lin S.-Y."/>
            <person name="Tsai C.-F."/>
            <person name="Young C.-C."/>
        </authorList>
    </citation>
    <scope>NUCLEOTIDE SEQUENCE [LARGE SCALE GENOMIC DNA]</scope>
    <source>
        <strain evidence="2 3">CC-CFT640</strain>
    </source>
</reference>
<evidence type="ECO:0000313" key="2">
    <source>
        <dbReference type="EMBL" id="TXL70354.1"/>
    </source>
</evidence>
<accession>A0A5C8PBC2</accession>